<feature type="transmembrane region" description="Helical" evidence="5">
    <location>
        <begin position="191"/>
        <end position="210"/>
    </location>
</feature>
<keyword evidence="2 5" id="KW-0812">Transmembrane</keyword>
<protein>
    <submittedName>
        <fullName evidence="7">DC-STAMP domain-containing protein 1</fullName>
    </submittedName>
</protein>
<evidence type="ECO:0000256" key="1">
    <source>
        <dbReference type="ARBA" id="ARBA00004141"/>
    </source>
</evidence>
<evidence type="ECO:0000256" key="5">
    <source>
        <dbReference type="SAM" id="Phobius"/>
    </source>
</evidence>
<dbReference type="Pfam" id="PF07782">
    <property type="entry name" value="DC_STAMP"/>
    <property type="match status" value="1"/>
</dbReference>
<dbReference type="Proteomes" id="UP000054815">
    <property type="component" value="Unassembled WGS sequence"/>
</dbReference>
<evidence type="ECO:0000256" key="2">
    <source>
        <dbReference type="ARBA" id="ARBA00022692"/>
    </source>
</evidence>
<feature type="transmembrane region" description="Helical" evidence="5">
    <location>
        <begin position="751"/>
        <end position="769"/>
    </location>
</feature>
<feature type="transmembrane region" description="Helical" evidence="5">
    <location>
        <begin position="217"/>
        <end position="235"/>
    </location>
</feature>
<feature type="transmembrane region" description="Helical" evidence="5">
    <location>
        <begin position="251"/>
        <end position="268"/>
    </location>
</feature>
<proteinExistence type="predicted"/>
<evidence type="ECO:0000313" key="7">
    <source>
        <dbReference type="EMBL" id="KRX97468.1"/>
    </source>
</evidence>
<dbReference type="InterPro" id="IPR012858">
    <property type="entry name" value="DC_STAMP-like"/>
</dbReference>
<feature type="transmembrane region" description="Helical" evidence="5">
    <location>
        <begin position="566"/>
        <end position="588"/>
    </location>
</feature>
<sequence length="905" mass="104914">MAENLISNGRKLRINFGKMTISPEILQDWLSELYSFNRRRMEAAATEGLCSFLTRQTVEFLFAVCDEMQLMHELRYTACTIFDIFISRLVNSLWLYIRDRCESKEKLLEDWQLITEKLEKGMILRIISCVQVASKLECEPEFVTVSKAKQFLKKFGLVYSNEQILKSELRVAKTLKYFLQIPSPMCYTETLLKVLTAGVIVTAVALVKNLNEARKSFVKFVFFTTIGGGIGYFFWETAGKNIDFGDPKFNVWIHWFVVFSFALSCGFIQMVRSVILMTLVTILNVHGQAFIQCALMALVADSPGQNLMMNFHQATDSLLCNIDVAKNITRAKMDLLFKPSENILDDLLQGAKAASKVSQDLPLMVQDLEAELGRDPNGAADREHEAYEKDVNEWESAYLLKKGELPSKIEAMFEHRVNERKLRELSYRKEALRNFIRRATHACEDIINSAIRECKLWSLEHYNKCWAENWLNPFCKIYQGDELCNMLNMINYRGEQCESNNSGISEYANTYGAQLAAAEDYTEKLSDDFKLNIQFKVDLPLRRPDLVTVQQMAAIIKQSVSGIVSFVKYFSILMKAVSFFLALTTLRVNLSWFQSYMKDVTHSNCYLTKFWLDIEKRRKEENRKHLMPLRPFEQGRINNLLSPKPTPEERKHLVRGISTLFHMFWSIFSLIIIDDQFYHLLNMVKDYSGIEVNQTGKHDIIITLEGTGEVARMIGSVIEDLNQTVRLDQVITNDHCIVQPTKIDYESVKKIWLLYALLCFQLTAGVYLVRLRLLITNLMYPEREKVRAVWLYNDMLRNRAMHFRKRKIEINKMAMDDEFPKPTSSVWSDVFVCIYCGEKGKYDFSTCDKHNQNVDHCKHCWEEELAERCIACLLQRENILGKDGRIKEEYRALSVAEASTNTERN</sequence>
<organism evidence="7 8">
    <name type="scientific">Trichinella pseudospiralis</name>
    <name type="common">Parasitic roundworm</name>
    <dbReference type="NCBI Taxonomy" id="6337"/>
    <lineage>
        <taxon>Eukaryota</taxon>
        <taxon>Metazoa</taxon>
        <taxon>Ecdysozoa</taxon>
        <taxon>Nematoda</taxon>
        <taxon>Enoplea</taxon>
        <taxon>Dorylaimia</taxon>
        <taxon>Trichinellida</taxon>
        <taxon>Trichinellidae</taxon>
        <taxon>Trichinella</taxon>
    </lineage>
</organism>
<dbReference type="PANTHER" id="PTHR21041:SF17">
    <property type="entry name" value="E3 UBIQUITIN-PROTEIN LIGASE DCST1"/>
    <property type="match status" value="1"/>
</dbReference>
<evidence type="ECO:0000313" key="8">
    <source>
        <dbReference type="Proteomes" id="UP000054815"/>
    </source>
</evidence>
<dbReference type="PANTHER" id="PTHR21041">
    <property type="entry name" value="DENDRITIC CELL-SPECIFIC TRANSMEMBRANE PROTEIN"/>
    <property type="match status" value="1"/>
</dbReference>
<dbReference type="GO" id="GO:0016020">
    <property type="term" value="C:membrane"/>
    <property type="evidence" value="ECO:0007669"/>
    <property type="project" value="UniProtKB-SubCell"/>
</dbReference>
<evidence type="ECO:0000256" key="3">
    <source>
        <dbReference type="ARBA" id="ARBA00022989"/>
    </source>
</evidence>
<gene>
    <name evidence="7" type="primary">DCST1</name>
    <name evidence="7" type="ORF">T4E_12286</name>
</gene>
<feature type="transmembrane region" description="Helical" evidence="5">
    <location>
        <begin position="653"/>
        <end position="673"/>
    </location>
</feature>
<keyword evidence="3 5" id="KW-1133">Transmembrane helix</keyword>
<dbReference type="AlphaFoldDB" id="A0A0V0YBR8"/>
<dbReference type="InterPro" id="IPR051856">
    <property type="entry name" value="CSR-E3_Ligase_Protein"/>
</dbReference>
<dbReference type="EMBL" id="JYDU01000031">
    <property type="protein sequence ID" value="KRX97468.1"/>
    <property type="molecule type" value="Genomic_DNA"/>
</dbReference>
<dbReference type="InterPro" id="IPR036915">
    <property type="entry name" value="Cyclin-like_sf"/>
</dbReference>
<keyword evidence="4 5" id="KW-0472">Membrane</keyword>
<evidence type="ECO:0000256" key="4">
    <source>
        <dbReference type="ARBA" id="ARBA00023136"/>
    </source>
</evidence>
<feature type="domain" description="Dendritic cell-specific transmembrane protein-like" evidence="6">
    <location>
        <begin position="602"/>
        <end position="792"/>
    </location>
</feature>
<name>A0A0V0YBR8_TRIPS</name>
<reference evidence="7 8" key="1">
    <citation type="submission" date="2015-01" db="EMBL/GenBank/DDBJ databases">
        <title>Evolution of Trichinella species and genotypes.</title>
        <authorList>
            <person name="Korhonen P.K."/>
            <person name="Edoardo P."/>
            <person name="Giuseppe L.R."/>
            <person name="Gasser R.B."/>
        </authorList>
    </citation>
    <scope>NUCLEOTIDE SEQUENCE [LARGE SCALE GENOMIC DNA]</scope>
    <source>
        <strain evidence="7">ISS141</strain>
    </source>
</reference>
<dbReference type="Gene3D" id="1.10.472.10">
    <property type="entry name" value="Cyclin-like"/>
    <property type="match status" value="1"/>
</dbReference>
<feature type="transmembrane region" description="Helical" evidence="5">
    <location>
        <begin position="275"/>
        <end position="300"/>
    </location>
</feature>
<comment type="caution">
    <text evidence="7">The sequence shown here is derived from an EMBL/GenBank/DDBJ whole genome shotgun (WGS) entry which is preliminary data.</text>
</comment>
<dbReference type="SUPFAM" id="SSF47954">
    <property type="entry name" value="Cyclin-like"/>
    <property type="match status" value="1"/>
</dbReference>
<comment type="subcellular location">
    <subcellularLocation>
        <location evidence="1">Membrane</location>
        <topology evidence="1">Multi-pass membrane protein</topology>
    </subcellularLocation>
</comment>
<accession>A0A0V0YBR8</accession>
<dbReference type="CDD" id="cd20541">
    <property type="entry name" value="CYCLIN_CNTD1"/>
    <property type="match status" value="1"/>
</dbReference>
<evidence type="ECO:0000259" key="6">
    <source>
        <dbReference type="Pfam" id="PF07782"/>
    </source>
</evidence>